<reference evidence="2" key="1">
    <citation type="submission" date="2023-10" db="EMBL/GenBank/DDBJ databases">
        <title>Genome assembly of Pristionchus species.</title>
        <authorList>
            <person name="Yoshida K."/>
            <person name="Sommer R.J."/>
        </authorList>
    </citation>
    <scope>NUCLEOTIDE SEQUENCE</scope>
    <source>
        <strain evidence="2">RS5133</strain>
    </source>
</reference>
<sequence>AQLLLGISLGSSLNPFFDLRNAVNFLLVGDDLKVIIEESRDIVRNSRDSLGNENIDPSRGRTDEESTSVVLELLHNQGEEFVTGGDSM</sequence>
<feature type="region of interest" description="Disordered" evidence="1">
    <location>
        <begin position="46"/>
        <end position="66"/>
    </location>
</feature>
<organism evidence="2 3">
    <name type="scientific">Pristionchus fissidentatus</name>
    <dbReference type="NCBI Taxonomy" id="1538716"/>
    <lineage>
        <taxon>Eukaryota</taxon>
        <taxon>Metazoa</taxon>
        <taxon>Ecdysozoa</taxon>
        <taxon>Nematoda</taxon>
        <taxon>Chromadorea</taxon>
        <taxon>Rhabditida</taxon>
        <taxon>Rhabditina</taxon>
        <taxon>Diplogasteromorpha</taxon>
        <taxon>Diplogasteroidea</taxon>
        <taxon>Neodiplogasteridae</taxon>
        <taxon>Pristionchus</taxon>
    </lineage>
</organism>
<dbReference type="EMBL" id="BTSY01000002">
    <property type="protein sequence ID" value="GMT14034.1"/>
    <property type="molecule type" value="Genomic_DNA"/>
</dbReference>
<feature type="non-terminal residue" evidence="2">
    <location>
        <position position="1"/>
    </location>
</feature>
<evidence type="ECO:0000313" key="2">
    <source>
        <dbReference type="EMBL" id="GMT14034.1"/>
    </source>
</evidence>
<evidence type="ECO:0000313" key="3">
    <source>
        <dbReference type="Proteomes" id="UP001432322"/>
    </source>
</evidence>
<comment type="caution">
    <text evidence="2">The sequence shown here is derived from an EMBL/GenBank/DDBJ whole genome shotgun (WGS) entry which is preliminary data.</text>
</comment>
<keyword evidence="3" id="KW-1185">Reference proteome</keyword>
<gene>
    <name evidence="2" type="ORF">PFISCL1PPCAC_5331</name>
</gene>
<dbReference type="Proteomes" id="UP001432322">
    <property type="component" value="Unassembled WGS sequence"/>
</dbReference>
<protein>
    <recommendedName>
        <fullName evidence="4">Cytochrome P450</fullName>
    </recommendedName>
</protein>
<evidence type="ECO:0000256" key="1">
    <source>
        <dbReference type="SAM" id="MobiDB-lite"/>
    </source>
</evidence>
<name>A0AAV5V7Z6_9BILA</name>
<evidence type="ECO:0008006" key="4">
    <source>
        <dbReference type="Google" id="ProtNLM"/>
    </source>
</evidence>
<feature type="non-terminal residue" evidence="2">
    <location>
        <position position="88"/>
    </location>
</feature>
<dbReference type="AlphaFoldDB" id="A0AAV5V7Z6"/>
<accession>A0AAV5V7Z6</accession>
<proteinExistence type="predicted"/>